<dbReference type="SUPFAM" id="SSF53067">
    <property type="entry name" value="Actin-like ATPase domain"/>
    <property type="match status" value="1"/>
</dbReference>
<name>X1HYU8_9ZZZZ</name>
<evidence type="ECO:0008006" key="2">
    <source>
        <dbReference type="Google" id="ProtNLM"/>
    </source>
</evidence>
<feature type="non-terminal residue" evidence="1">
    <location>
        <position position="203"/>
    </location>
</feature>
<dbReference type="InterPro" id="IPR000600">
    <property type="entry name" value="ROK"/>
</dbReference>
<dbReference type="CDD" id="cd23763">
    <property type="entry name" value="ASKHA_ATPase_ROK"/>
    <property type="match status" value="1"/>
</dbReference>
<reference evidence="1" key="1">
    <citation type="journal article" date="2014" name="Front. Microbiol.">
        <title>High frequency of phylogenetically diverse reductive dehalogenase-homologous genes in deep subseafloor sedimentary metagenomes.</title>
        <authorList>
            <person name="Kawai M."/>
            <person name="Futagami T."/>
            <person name="Toyoda A."/>
            <person name="Takaki Y."/>
            <person name="Nishi S."/>
            <person name="Hori S."/>
            <person name="Arai W."/>
            <person name="Tsubouchi T."/>
            <person name="Morono Y."/>
            <person name="Uchiyama I."/>
            <person name="Ito T."/>
            <person name="Fujiyama A."/>
            <person name="Inagaki F."/>
            <person name="Takami H."/>
        </authorList>
    </citation>
    <scope>NUCLEOTIDE SEQUENCE</scope>
    <source>
        <strain evidence="1">Expedition CK06-06</strain>
    </source>
</reference>
<dbReference type="EMBL" id="BARU01019968">
    <property type="protein sequence ID" value="GAH58989.1"/>
    <property type="molecule type" value="Genomic_DNA"/>
</dbReference>
<dbReference type="Gene3D" id="1.10.10.10">
    <property type="entry name" value="Winged helix-like DNA-binding domain superfamily/Winged helix DNA-binding domain"/>
    <property type="match status" value="1"/>
</dbReference>
<dbReference type="Pfam" id="PF13412">
    <property type="entry name" value="HTH_24"/>
    <property type="match status" value="1"/>
</dbReference>
<comment type="caution">
    <text evidence="1">The sequence shown here is derived from an EMBL/GenBank/DDBJ whole genome shotgun (WGS) entry which is preliminary data.</text>
</comment>
<proteinExistence type="predicted"/>
<dbReference type="Pfam" id="PF00480">
    <property type="entry name" value="ROK"/>
    <property type="match status" value="1"/>
</dbReference>
<dbReference type="PANTHER" id="PTHR18964:SF149">
    <property type="entry name" value="BIFUNCTIONAL UDP-N-ACETYLGLUCOSAMINE 2-EPIMERASE_N-ACETYLMANNOSAMINE KINASE"/>
    <property type="match status" value="1"/>
</dbReference>
<dbReference type="InterPro" id="IPR043129">
    <property type="entry name" value="ATPase_NBD"/>
</dbReference>
<dbReference type="SUPFAM" id="SSF46785">
    <property type="entry name" value="Winged helix' DNA-binding domain"/>
    <property type="match status" value="1"/>
</dbReference>
<evidence type="ECO:0000313" key="1">
    <source>
        <dbReference type="EMBL" id="GAH58989.1"/>
    </source>
</evidence>
<dbReference type="InterPro" id="IPR036390">
    <property type="entry name" value="WH_DNA-bd_sf"/>
</dbReference>
<gene>
    <name evidence="1" type="ORF">S03H2_32844</name>
</gene>
<dbReference type="Gene3D" id="3.30.420.40">
    <property type="match status" value="1"/>
</dbReference>
<organism evidence="1">
    <name type="scientific">marine sediment metagenome</name>
    <dbReference type="NCBI Taxonomy" id="412755"/>
    <lineage>
        <taxon>unclassified sequences</taxon>
        <taxon>metagenomes</taxon>
        <taxon>ecological metagenomes</taxon>
    </lineage>
</organism>
<dbReference type="AlphaFoldDB" id="X1HYU8"/>
<accession>X1HYU8</accession>
<dbReference type="PANTHER" id="PTHR18964">
    <property type="entry name" value="ROK (REPRESSOR, ORF, KINASE) FAMILY"/>
    <property type="match status" value="1"/>
</dbReference>
<sequence length="203" mass="22883">MANIFTRETKSRILETIRENEGISRLEVAAVTGFSTATVTRIVESLMNDDDLVEERGNQSLPKGRPRKLLYFKGHNKYIIGIDLGTTYIRGVLSDFNTESIKEIDIITEAHKGHRHVLSRVVEVVENLQNTSIIDPTKIYGVGLAVAGLINTSTDTVEYSPAFDWHDVKLNEIKNKIKLPLFYDNVSRVMALGELQFGEGRKY</sequence>
<dbReference type="InterPro" id="IPR036388">
    <property type="entry name" value="WH-like_DNA-bd_sf"/>
</dbReference>
<protein>
    <recommendedName>
        <fullName evidence="2">HTH marR-type domain-containing protein</fullName>
    </recommendedName>
</protein>